<proteinExistence type="predicted"/>
<dbReference type="EMBL" id="JACRTF010000001">
    <property type="protein sequence ID" value="MBC8592520.1"/>
    <property type="molecule type" value="Genomic_DNA"/>
</dbReference>
<dbReference type="InterPro" id="IPR017896">
    <property type="entry name" value="4Fe4S_Fe-S-bd"/>
</dbReference>
<dbReference type="PROSITE" id="PS51379">
    <property type="entry name" value="4FE4S_FER_2"/>
    <property type="match status" value="2"/>
</dbReference>
<dbReference type="SUPFAM" id="SSF54862">
    <property type="entry name" value="4Fe-4S ferredoxins"/>
    <property type="match status" value="1"/>
</dbReference>
<evidence type="ECO:0000259" key="1">
    <source>
        <dbReference type="PROSITE" id="PS51379"/>
    </source>
</evidence>
<comment type="caution">
    <text evidence="2">The sequence shown here is derived from an EMBL/GenBank/DDBJ whole genome shotgun (WGS) entry which is preliminary data.</text>
</comment>
<feature type="domain" description="4Fe-4S ferredoxin-type" evidence="1">
    <location>
        <begin position="62"/>
        <end position="92"/>
    </location>
</feature>
<gene>
    <name evidence="2" type="ORF">H8744_04520</name>
</gene>
<keyword evidence="3" id="KW-1185">Reference proteome</keyword>
<dbReference type="Proteomes" id="UP000651085">
    <property type="component" value="Unassembled WGS sequence"/>
</dbReference>
<name>A0A926F1Y8_9BACT</name>
<feature type="domain" description="4Fe-4S ferredoxin-type" evidence="1">
    <location>
        <begin position="29"/>
        <end position="58"/>
    </location>
</feature>
<dbReference type="RefSeq" id="WP_369410993.1">
    <property type="nucleotide sequence ID" value="NZ_JACRTF010000001.1"/>
</dbReference>
<reference evidence="2" key="1">
    <citation type="submission" date="2020-08" db="EMBL/GenBank/DDBJ databases">
        <title>Genome public.</title>
        <authorList>
            <person name="Liu C."/>
            <person name="Sun Q."/>
        </authorList>
    </citation>
    <scope>NUCLEOTIDE SEQUENCE</scope>
    <source>
        <strain evidence="2">N12</strain>
    </source>
</reference>
<sequence>MNILYIVLASLFLFFILGHVTRCKRARNKVIHIVDDNCARCRCCLKKCHRGVLEMVADGEGGHITVKSPERCTACGDCVAACKFNALELTDRKR</sequence>
<evidence type="ECO:0000313" key="2">
    <source>
        <dbReference type="EMBL" id="MBC8592520.1"/>
    </source>
</evidence>
<organism evidence="2 3">
    <name type="scientific">Jilunia laotingensis</name>
    <dbReference type="NCBI Taxonomy" id="2763675"/>
    <lineage>
        <taxon>Bacteria</taxon>
        <taxon>Pseudomonadati</taxon>
        <taxon>Bacteroidota</taxon>
        <taxon>Bacteroidia</taxon>
        <taxon>Bacteroidales</taxon>
        <taxon>Bacteroidaceae</taxon>
        <taxon>Jilunia</taxon>
    </lineage>
</organism>
<dbReference type="Pfam" id="PF12838">
    <property type="entry name" value="Fer4_7"/>
    <property type="match status" value="1"/>
</dbReference>
<protein>
    <submittedName>
        <fullName evidence="2">4Fe-4S binding protein</fullName>
    </submittedName>
</protein>
<accession>A0A926F1Y8</accession>
<dbReference type="Gene3D" id="3.30.70.20">
    <property type="match status" value="1"/>
</dbReference>
<evidence type="ECO:0000313" key="3">
    <source>
        <dbReference type="Proteomes" id="UP000651085"/>
    </source>
</evidence>
<dbReference type="AlphaFoldDB" id="A0A926F1Y8"/>